<accession>A0A8S1E4F4</accession>
<dbReference type="EMBL" id="CADEPI010000621">
    <property type="protein sequence ID" value="CAB3387758.1"/>
    <property type="molecule type" value="Genomic_DNA"/>
</dbReference>
<organism evidence="1 2">
    <name type="scientific">Cloeon dipterum</name>
    <dbReference type="NCBI Taxonomy" id="197152"/>
    <lineage>
        <taxon>Eukaryota</taxon>
        <taxon>Metazoa</taxon>
        <taxon>Ecdysozoa</taxon>
        <taxon>Arthropoda</taxon>
        <taxon>Hexapoda</taxon>
        <taxon>Insecta</taxon>
        <taxon>Pterygota</taxon>
        <taxon>Palaeoptera</taxon>
        <taxon>Ephemeroptera</taxon>
        <taxon>Pisciforma</taxon>
        <taxon>Baetidae</taxon>
        <taxon>Cloeon</taxon>
    </lineage>
</organism>
<dbReference type="InterPro" id="IPR011989">
    <property type="entry name" value="ARM-like"/>
</dbReference>
<sequence length="194" mass="21378">MGAESSKAVGADSTDVTGDSTLNVAASDFTTLAGMTTSLGQQLWNRVAERARRSLSNSEEPGQRLLEELRRDEGSDLQSRWEPELCINMIRVPITTNYAALRKLLKVVSREWMVEFVERGGLAVLLEALERLGSCPGPPDGPPRAPLGMEKTISQLRVVECIREVMNSAAGLSFLLDHAEYVHQLVNENDKKIQ</sequence>
<dbReference type="AlphaFoldDB" id="A0A8S1E4F4"/>
<protein>
    <recommendedName>
        <fullName evidence="3">Formin GTPase-binding domain-containing protein</fullName>
    </recommendedName>
</protein>
<gene>
    <name evidence="1" type="ORF">CLODIP_2_CD00961</name>
</gene>
<dbReference type="PANTHER" id="PTHR46345:SF8">
    <property type="entry name" value="FORMIN 3, ISOFORM B"/>
    <property type="match status" value="1"/>
</dbReference>
<dbReference type="InterPro" id="IPR016024">
    <property type="entry name" value="ARM-type_fold"/>
</dbReference>
<proteinExistence type="predicted"/>
<dbReference type="SUPFAM" id="SSF48371">
    <property type="entry name" value="ARM repeat"/>
    <property type="match status" value="1"/>
</dbReference>
<evidence type="ECO:0000313" key="1">
    <source>
        <dbReference type="EMBL" id="CAB3387758.1"/>
    </source>
</evidence>
<keyword evidence="2" id="KW-1185">Reference proteome</keyword>
<dbReference type="Proteomes" id="UP000494165">
    <property type="component" value="Unassembled WGS sequence"/>
</dbReference>
<dbReference type="Gene3D" id="1.25.10.10">
    <property type="entry name" value="Leucine-rich Repeat Variant"/>
    <property type="match status" value="1"/>
</dbReference>
<comment type="caution">
    <text evidence="1">The sequence shown here is derived from an EMBL/GenBank/DDBJ whole genome shotgun (WGS) entry which is preliminary data.</text>
</comment>
<evidence type="ECO:0008006" key="3">
    <source>
        <dbReference type="Google" id="ProtNLM"/>
    </source>
</evidence>
<reference evidence="1 2" key="1">
    <citation type="submission" date="2020-04" db="EMBL/GenBank/DDBJ databases">
        <authorList>
            <person name="Alioto T."/>
            <person name="Alioto T."/>
            <person name="Gomez Garrido J."/>
        </authorList>
    </citation>
    <scope>NUCLEOTIDE SEQUENCE [LARGE SCALE GENOMIC DNA]</scope>
</reference>
<dbReference type="OrthoDB" id="26518at2759"/>
<dbReference type="PANTHER" id="PTHR46345">
    <property type="entry name" value="INVERTED FORMIN-2"/>
    <property type="match status" value="1"/>
</dbReference>
<evidence type="ECO:0000313" key="2">
    <source>
        <dbReference type="Proteomes" id="UP000494165"/>
    </source>
</evidence>
<name>A0A8S1E4F4_9INSE</name>